<organism evidence="2 3">
    <name type="scientific">Svornostia abyssi</name>
    <dbReference type="NCBI Taxonomy" id="2898438"/>
    <lineage>
        <taxon>Bacteria</taxon>
        <taxon>Bacillati</taxon>
        <taxon>Actinomycetota</taxon>
        <taxon>Thermoleophilia</taxon>
        <taxon>Solirubrobacterales</taxon>
        <taxon>Baekduiaceae</taxon>
        <taxon>Svornostia</taxon>
    </lineage>
</organism>
<evidence type="ECO:0000313" key="2">
    <source>
        <dbReference type="EMBL" id="UUY04545.1"/>
    </source>
</evidence>
<evidence type="ECO:0000256" key="1">
    <source>
        <dbReference type="SAM" id="MobiDB-lite"/>
    </source>
</evidence>
<name>A0ABY5PIS8_9ACTN</name>
<evidence type="ECO:0000313" key="3">
    <source>
        <dbReference type="Proteomes" id="UP001058860"/>
    </source>
</evidence>
<feature type="region of interest" description="Disordered" evidence="1">
    <location>
        <begin position="1"/>
        <end position="25"/>
    </location>
</feature>
<gene>
    <name evidence="2" type="ORF">LRS13_03130</name>
</gene>
<protein>
    <submittedName>
        <fullName evidence="2">Uncharacterized protein</fullName>
    </submittedName>
</protein>
<reference evidence="3" key="1">
    <citation type="submission" date="2021-11" db="EMBL/GenBank/DDBJ databases">
        <title>Cultivation dependent microbiological survey of springs from the worlds oldest radium mine currently devoted to the extraction of radon-saturated water.</title>
        <authorList>
            <person name="Kapinusova G."/>
            <person name="Smrhova T."/>
            <person name="Strejcek M."/>
            <person name="Suman J."/>
            <person name="Jani K."/>
            <person name="Pajer P."/>
            <person name="Uhlik O."/>
        </authorList>
    </citation>
    <scope>NUCLEOTIDE SEQUENCE [LARGE SCALE GENOMIC DNA]</scope>
    <source>
        <strain evidence="3">J379</strain>
    </source>
</reference>
<feature type="region of interest" description="Disordered" evidence="1">
    <location>
        <begin position="109"/>
        <end position="130"/>
    </location>
</feature>
<dbReference type="Proteomes" id="UP001058860">
    <property type="component" value="Chromosome"/>
</dbReference>
<dbReference type="EMBL" id="CP088295">
    <property type="protein sequence ID" value="UUY04545.1"/>
    <property type="molecule type" value="Genomic_DNA"/>
</dbReference>
<sequence length="130" mass="13410">MSLHRGIDGPSPLEPEPVNGPPGLHEERLARKSTRLAAGTLACPDCDAPPLAPGAPVSVSASLACGYCGRTGPVRDFLILGEPTRPTRVVVHVRASARASALRRALSAVTVPSSRRTRSSPASSMPSATP</sequence>
<proteinExistence type="predicted"/>
<accession>A0ABY5PIS8</accession>
<dbReference type="RefSeq" id="WP_353865024.1">
    <property type="nucleotide sequence ID" value="NZ_CP088295.1"/>
</dbReference>
<keyword evidence="3" id="KW-1185">Reference proteome</keyword>